<dbReference type="InterPro" id="IPR006645">
    <property type="entry name" value="NGN-like_dom"/>
</dbReference>
<name>A0A382RH82_9ZZZZ</name>
<gene>
    <name evidence="3" type="ORF">METZ01_LOCUS349351</name>
</gene>
<keyword evidence="1" id="KW-0804">Transcription</keyword>
<evidence type="ECO:0000256" key="1">
    <source>
        <dbReference type="ARBA" id="ARBA00023163"/>
    </source>
</evidence>
<protein>
    <recommendedName>
        <fullName evidence="2">NusG-like N-terminal domain-containing protein</fullName>
    </recommendedName>
</protein>
<evidence type="ECO:0000259" key="2">
    <source>
        <dbReference type="Pfam" id="PF02357"/>
    </source>
</evidence>
<dbReference type="GO" id="GO:0006354">
    <property type="term" value="P:DNA-templated transcription elongation"/>
    <property type="evidence" value="ECO:0007669"/>
    <property type="project" value="InterPro"/>
</dbReference>
<proteinExistence type="predicted"/>
<sequence length="30" mass="3645">MKNWYIIQTFSGFEQKVAETLKDIIKKKEK</sequence>
<feature type="domain" description="NusG-like N-terminal" evidence="2">
    <location>
        <begin position="2"/>
        <end position="27"/>
    </location>
</feature>
<dbReference type="SUPFAM" id="SSF82679">
    <property type="entry name" value="N-utilization substance G protein NusG, N-terminal domain"/>
    <property type="match status" value="1"/>
</dbReference>
<dbReference type="Pfam" id="PF02357">
    <property type="entry name" value="NusG"/>
    <property type="match status" value="1"/>
</dbReference>
<organism evidence="3">
    <name type="scientific">marine metagenome</name>
    <dbReference type="NCBI Taxonomy" id="408172"/>
    <lineage>
        <taxon>unclassified sequences</taxon>
        <taxon>metagenomes</taxon>
        <taxon>ecological metagenomes</taxon>
    </lineage>
</organism>
<dbReference type="Gene3D" id="3.30.70.940">
    <property type="entry name" value="NusG, N-terminal domain"/>
    <property type="match status" value="1"/>
</dbReference>
<reference evidence="3" key="1">
    <citation type="submission" date="2018-05" db="EMBL/GenBank/DDBJ databases">
        <authorList>
            <person name="Lanie J.A."/>
            <person name="Ng W.-L."/>
            <person name="Kazmierczak K.M."/>
            <person name="Andrzejewski T.M."/>
            <person name="Davidsen T.M."/>
            <person name="Wayne K.J."/>
            <person name="Tettelin H."/>
            <person name="Glass J.I."/>
            <person name="Rusch D."/>
            <person name="Podicherti R."/>
            <person name="Tsui H.-C.T."/>
            <person name="Winkler M.E."/>
        </authorList>
    </citation>
    <scope>NUCLEOTIDE SEQUENCE</scope>
</reference>
<feature type="non-terminal residue" evidence="3">
    <location>
        <position position="30"/>
    </location>
</feature>
<accession>A0A382RH82</accession>
<dbReference type="AlphaFoldDB" id="A0A382RH82"/>
<dbReference type="EMBL" id="UINC01121379">
    <property type="protein sequence ID" value="SVC96497.1"/>
    <property type="molecule type" value="Genomic_DNA"/>
</dbReference>
<evidence type="ECO:0000313" key="3">
    <source>
        <dbReference type="EMBL" id="SVC96497.1"/>
    </source>
</evidence>
<dbReference type="InterPro" id="IPR036735">
    <property type="entry name" value="NGN_dom_sf"/>
</dbReference>